<dbReference type="InterPro" id="IPR027417">
    <property type="entry name" value="P-loop_NTPase"/>
</dbReference>
<feature type="region of interest" description="Disordered" evidence="1">
    <location>
        <begin position="253"/>
        <end position="289"/>
    </location>
</feature>
<protein>
    <submittedName>
        <fullName evidence="3">Magnesium chelatase ATPase subunit D</fullName>
    </submittedName>
</protein>
<gene>
    <name evidence="3" type="primary">bchD</name>
    <name evidence="3" type="ORF">A5481_15235</name>
</gene>
<dbReference type="Pfam" id="PF17863">
    <property type="entry name" value="AAA_lid_2"/>
    <property type="match status" value="1"/>
</dbReference>
<sequence length="575" mass="58086">MSAAPDPVWVQAGLAAALVALDPDGTGIVVRARPGPVRETWLAHLRALLPDDAPVTRLPAAIADDALLGGLDLPATLRTGRPVAQAGLLARSHGGVIVVPMAERLSPGTAARIAQAIDTGAIDLARDGLAARHPARVGLVLLDEGEGEDEALPAGLADRAAIHLDLDAVPPGAAVAPPRPDLAAARAACPAVPDDVAETLCAVAARLGIASLRAPLLALRVARLHASLAGRDAVADPDLAAAVALVLAPRAQSWPSDDVDPPADPPADPGVDSPSPEGEEAGPAGRESADDRILAAAAACLPAGLLARLAAGEGPKTRAPGAGRFGPDASAQRGRPVGARPGDPRRGRLALIETLRAAAPWQRLRRGAGEAGLRIAAEDLRIRRLVRRRETTTIFAVDASGSAALERLAEVKGAVELLLAECYVRRDRVALVAFRGGGADLLLAPTRSLVRAKRALASLPGGGGTPLAAGIEAAGRLAAAERRAGRGPVVLLLTDGRANIGRSGAPGRAQAAADALAAAKALAAEGTRALVIDTAARPQDAARALAGAMAARYLALPQADAARLTRAVREAAPAG</sequence>
<organism evidence="3 4">
    <name type="scientific">Methylobacterium platani</name>
    <dbReference type="NCBI Taxonomy" id="427683"/>
    <lineage>
        <taxon>Bacteria</taxon>
        <taxon>Pseudomonadati</taxon>
        <taxon>Pseudomonadota</taxon>
        <taxon>Alphaproteobacteria</taxon>
        <taxon>Hyphomicrobiales</taxon>
        <taxon>Methylobacteriaceae</taxon>
        <taxon>Methylobacterium</taxon>
    </lineage>
</organism>
<dbReference type="PANTHER" id="PTHR43473">
    <property type="entry name" value="MAGNESIUM-CHELATASE SUBUNIT CHLD, CHLOROPLASTIC"/>
    <property type="match status" value="1"/>
</dbReference>
<dbReference type="PROSITE" id="PS50234">
    <property type="entry name" value="VWFA"/>
    <property type="match status" value="1"/>
</dbReference>
<evidence type="ECO:0000313" key="4">
    <source>
        <dbReference type="Proteomes" id="UP000078316"/>
    </source>
</evidence>
<evidence type="ECO:0000259" key="2">
    <source>
        <dbReference type="PROSITE" id="PS50234"/>
    </source>
</evidence>
<dbReference type="EMBL" id="LWHQ01000027">
    <property type="protein sequence ID" value="OAS24114.1"/>
    <property type="molecule type" value="Genomic_DNA"/>
</dbReference>
<dbReference type="Gene3D" id="3.40.50.410">
    <property type="entry name" value="von Willebrand factor, type A domain"/>
    <property type="match status" value="1"/>
</dbReference>
<dbReference type="InterPro" id="IPR036465">
    <property type="entry name" value="vWFA_dom_sf"/>
</dbReference>
<feature type="compositionally biased region" description="Low complexity" evidence="1">
    <location>
        <begin position="269"/>
        <end position="286"/>
    </location>
</feature>
<dbReference type="Gene3D" id="1.10.8.80">
    <property type="entry name" value="Magnesium chelatase subunit I, C-Terminal domain"/>
    <property type="match status" value="1"/>
</dbReference>
<dbReference type="SMART" id="SM00327">
    <property type="entry name" value="VWA"/>
    <property type="match status" value="1"/>
</dbReference>
<dbReference type="PANTHER" id="PTHR43473:SF2">
    <property type="entry name" value="MAGNESIUM-CHELATASE SUBUNIT CHLD, CHLOROPLASTIC"/>
    <property type="match status" value="1"/>
</dbReference>
<feature type="domain" description="VWFA" evidence="2">
    <location>
        <begin position="392"/>
        <end position="572"/>
    </location>
</feature>
<dbReference type="InterPro" id="IPR041628">
    <property type="entry name" value="ChlI/MoxR_AAA_lid"/>
</dbReference>
<name>A0A179S8V7_9HYPH</name>
<dbReference type="Proteomes" id="UP000078316">
    <property type="component" value="Unassembled WGS sequence"/>
</dbReference>
<comment type="caution">
    <text evidence="3">The sequence shown here is derived from an EMBL/GenBank/DDBJ whole genome shotgun (WGS) entry which is preliminary data.</text>
</comment>
<dbReference type="InterPro" id="IPR002035">
    <property type="entry name" value="VWF_A"/>
</dbReference>
<evidence type="ECO:0000313" key="3">
    <source>
        <dbReference type="EMBL" id="OAS24114.1"/>
    </source>
</evidence>
<dbReference type="Pfam" id="PF13519">
    <property type="entry name" value="VWA_2"/>
    <property type="match status" value="1"/>
</dbReference>
<proteinExistence type="predicted"/>
<dbReference type="SUPFAM" id="SSF52540">
    <property type="entry name" value="P-loop containing nucleoside triphosphate hydrolases"/>
    <property type="match status" value="1"/>
</dbReference>
<accession>A0A179S8V7</accession>
<reference evidence="3 4" key="1">
    <citation type="submission" date="2016-04" db="EMBL/GenBank/DDBJ databases">
        <authorList>
            <person name="Evans L.H."/>
            <person name="Alamgir A."/>
            <person name="Owens N."/>
            <person name="Weber N.D."/>
            <person name="Virtaneva K."/>
            <person name="Barbian K."/>
            <person name="Babar A."/>
            <person name="Rosenke K."/>
        </authorList>
    </citation>
    <scope>NUCLEOTIDE SEQUENCE [LARGE SCALE GENOMIC DNA]</scope>
    <source>
        <strain evidence="3 4">PMB02</strain>
    </source>
</reference>
<dbReference type="RefSeq" id="WP_048432798.1">
    <property type="nucleotide sequence ID" value="NZ_LWHQ01000027.1"/>
</dbReference>
<dbReference type="AlphaFoldDB" id="A0A179S8V7"/>
<dbReference type="SUPFAM" id="SSF53300">
    <property type="entry name" value="vWA-like"/>
    <property type="match status" value="1"/>
</dbReference>
<dbReference type="Gene3D" id="3.40.50.300">
    <property type="entry name" value="P-loop containing nucleotide triphosphate hydrolases"/>
    <property type="match status" value="1"/>
</dbReference>
<evidence type="ECO:0000256" key="1">
    <source>
        <dbReference type="SAM" id="MobiDB-lite"/>
    </source>
</evidence>
<dbReference type="STRING" id="427683.A5481_15235"/>
<dbReference type="OrthoDB" id="9775079at2"/>
<dbReference type="NCBIfam" id="NF009943">
    <property type="entry name" value="PRK13406.1"/>
    <property type="match status" value="1"/>
</dbReference>
<feature type="region of interest" description="Disordered" evidence="1">
    <location>
        <begin position="315"/>
        <end position="345"/>
    </location>
</feature>